<dbReference type="InterPro" id="IPR035929">
    <property type="entry name" value="CoaB-like_sf"/>
</dbReference>
<evidence type="ECO:0000259" key="2">
    <source>
        <dbReference type="Pfam" id="PF04127"/>
    </source>
</evidence>
<dbReference type="SUPFAM" id="SSF102645">
    <property type="entry name" value="CoaB-like"/>
    <property type="match status" value="1"/>
</dbReference>
<accession>A0A131XRV6</accession>
<feature type="domain" description="DNA/pantothenate metabolism flavoprotein C-terminal" evidence="2">
    <location>
        <begin position="166"/>
        <end position="264"/>
    </location>
</feature>
<organism evidence="3">
    <name type="scientific">Ixodes ricinus</name>
    <name type="common">Common tick</name>
    <name type="synonym">Acarus ricinus</name>
    <dbReference type="NCBI Taxonomy" id="34613"/>
    <lineage>
        <taxon>Eukaryota</taxon>
        <taxon>Metazoa</taxon>
        <taxon>Ecdysozoa</taxon>
        <taxon>Arthropoda</taxon>
        <taxon>Chelicerata</taxon>
        <taxon>Arachnida</taxon>
        <taxon>Acari</taxon>
        <taxon>Parasitiformes</taxon>
        <taxon>Ixodida</taxon>
        <taxon>Ixodoidea</taxon>
        <taxon>Ixodidae</taxon>
        <taxon>Ixodinae</taxon>
        <taxon>Ixodes</taxon>
    </lineage>
</organism>
<dbReference type="InterPro" id="IPR007085">
    <property type="entry name" value="DNA/pantothenate-metab_flavo_C"/>
</dbReference>
<proteinExistence type="evidence at transcript level"/>
<dbReference type="GO" id="GO:0003824">
    <property type="term" value="F:catalytic activity"/>
    <property type="evidence" value="ECO:0007669"/>
    <property type="project" value="UniProtKB-ARBA"/>
</dbReference>
<dbReference type="AlphaFoldDB" id="A0A131XRV6"/>
<dbReference type="Gene3D" id="3.40.50.10300">
    <property type="entry name" value="CoaB-like"/>
    <property type="match status" value="1"/>
</dbReference>
<name>A0A131XRV6_IXORI</name>
<reference evidence="3" key="1">
    <citation type="submission" date="2016-02" db="EMBL/GenBank/DDBJ databases">
        <title>RNAseq analyses of the midgut from blood- or serum-fed Ixodes ricinus ticks.</title>
        <authorList>
            <person name="Perner J."/>
            <person name="Provaznik J."/>
            <person name="Schrenkova J."/>
            <person name="Urbanova V."/>
            <person name="Ribeiro J.M."/>
            <person name="Kopacek P."/>
        </authorList>
    </citation>
    <scope>NUCLEOTIDE SEQUENCE</scope>
    <source>
        <tissue evidence="3">Gut</tissue>
    </source>
</reference>
<sequence length="308" mass="34523">MESKEWETFFAKNQPPVDVEKKRQRIEEFCAQHLGSAERIVLVTSGGTSVPLEHNTVRFIDNFSAGTRGSSSAEYFLAAGYAVIFLYRTNSLKPFVRHFKDGGLLDQLEPTEGESPGIRVRSEAVSQVLPVLRAFRAAKDGGRLLNVPFTTLVDYLFLLRSASASLAAFGRRALLYLAAAVSDFYIPGEEMPEHKIHSDGGPLQLHLQLVPKMLRPLVWLWVPEAFVVSFKLETDSDILLEKSRKALTNYKHKLVIANELHSRKHHVLFVTQESHEAVDLSPAQLAVGTEIEELIVEKLSRQHALHMA</sequence>
<comment type="similarity">
    <text evidence="1">Belongs to the PPC synthetase family.</text>
</comment>
<dbReference type="EMBL" id="GEFM01005763">
    <property type="protein sequence ID" value="JAP70033.1"/>
    <property type="molecule type" value="mRNA"/>
</dbReference>
<dbReference type="GO" id="GO:0015937">
    <property type="term" value="P:coenzyme A biosynthetic process"/>
    <property type="evidence" value="ECO:0007669"/>
    <property type="project" value="UniProtKB-ARBA"/>
</dbReference>
<protein>
    <submittedName>
        <fullName evidence="3">Putative cornichon</fullName>
    </submittedName>
</protein>
<evidence type="ECO:0000256" key="1">
    <source>
        <dbReference type="ARBA" id="ARBA00005703"/>
    </source>
</evidence>
<dbReference type="Pfam" id="PF04127">
    <property type="entry name" value="DFP"/>
    <property type="match status" value="1"/>
</dbReference>
<evidence type="ECO:0000313" key="3">
    <source>
        <dbReference type="EMBL" id="JAP70033.1"/>
    </source>
</evidence>
<dbReference type="PANTHER" id="PTHR12290">
    <property type="entry name" value="CORNICHON-RELATED"/>
    <property type="match status" value="1"/>
</dbReference>